<proteinExistence type="predicted"/>
<dbReference type="InterPro" id="IPR036513">
    <property type="entry name" value="STAS_dom_sf"/>
</dbReference>
<name>A0AAV8ZNY7_9CUCU</name>
<dbReference type="Gene3D" id="3.30.750.24">
    <property type="entry name" value="STAS domain"/>
    <property type="match status" value="1"/>
</dbReference>
<sequence>MRTSFIAKDKQYVKVTPTSSILFSSAEYVRDKILRHNLELGKHCETIVIDCHRINKMDFTSGMVKSTHF</sequence>
<dbReference type="SUPFAM" id="SSF52091">
    <property type="entry name" value="SpoIIaa-like"/>
    <property type="match status" value="1"/>
</dbReference>
<dbReference type="EMBL" id="JANEYF010000847">
    <property type="protein sequence ID" value="KAJ8967616.1"/>
    <property type="molecule type" value="Genomic_DNA"/>
</dbReference>
<evidence type="ECO:0008006" key="3">
    <source>
        <dbReference type="Google" id="ProtNLM"/>
    </source>
</evidence>
<comment type="caution">
    <text evidence="1">The sequence shown here is derived from an EMBL/GenBank/DDBJ whole genome shotgun (WGS) entry which is preliminary data.</text>
</comment>
<evidence type="ECO:0000313" key="1">
    <source>
        <dbReference type="EMBL" id="KAJ8967616.1"/>
    </source>
</evidence>
<gene>
    <name evidence="1" type="ORF">NQ314_002734</name>
</gene>
<dbReference type="AlphaFoldDB" id="A0AAV8ZNY7"/>
<keyword evidence="2" id="KW-1185">Reference proteome</keyword>
<protein>
    <recommendedName>
        <fullName evidence="3">STAS domain-containing protein</fullName>
    </recommendedName>
</protein>
<accession>A0AAV8ZNY7</accession>
<dbReference type="Proteomes" id="UP001162156">
    <property type="component" value="Unassembled WGS sequence"/>
</dbReference>
<reference evidence="1" key="1">
    <citation type="journal article" date="2023" name="Insect Mol. Biol.">
        <title>Genome sequencing provides insights into the evolution of gene families encoding plant cell wall-degrading enzymes in longhorned beetles.</title>
        <authorList>
            <person name="Shin N.R."/>
            <person name="Okamura Y."/>
            <person name="Kirsch R."/>
            <person name="Pauchet Y."/>
        </authorList>
    </citation>
    <scope>NUCLEOTIDE SEQUENCE</scope>
    <source>
        <strain evidence="1">RBIC_L_NR</strain>
    </source>
</reference>
<organism evidence="1 2">
    <name type="scientific">Rhamnusium bicolor</name>
    <dbReference type="NCBI Taxonomy" id="1586634"/>
    <lineage>
        <taxon>Eukaryota</taxon>
        <taxon>Metazoa</taxon>
        <taxon>Ecdysozoa</taxon>
        <taxon>Arthropoda</taxon>
        <taxon>Hexapoda</taxon>
        <taxon>Insecta</taxon>
        <taxon>Pterygota</taxon>
        <taxon>Neoptera</taxon>
        <taxon>Endopterygota</taxon>
        <taxon>Coleoptera</taxon>
        <taxon>Polyphaga</taxon>
        <taxon>Cucujiformia</taxon>
        <taxon>Chrysomeloidea</taxon>
        <taxon>Cerambycidae</taxon>
        <taxon>Lepturinae</taxon>
        <taxon>Rhagiini</taxon>
        <taxon>Rhamnusium</taxon>
    </lineage>
</organism>
<evidence type="ECO:0000313" key="2">
    <source>
        <dbReference type="Proteomes" id="UP001162156"/>
    </source>
</evidence>